<comment type="cofactor">
    <cofactor evidence="1">
        <name>a divalent metal cation</name>
        <dbReference type="ChEBI" id="CHEBI:60240"/>
    </cofactor>
</comment>
<keyword evidence="2" id="KW-0479">Metal-binding</keyword>
<protein>
    <submittedName>
        <fullName evidence="4">THAP-type domain-containing protein</fullName>
    </submittedName>
</protein>
<keyword evidence="5" id="KW-1185">Reference proteome</keyword>
<accession>A0A6G0YBK9</accession>
<dbReference type="AlphaFoldDB" id="A0A6G0YBK9"/>
<dbReference type="Pfam" id="PF13359">
    <property type="entry name" value="DDE_Tnp_4"/>
    <property type="match status" value="1"/>
</dbReference>
<name>A0A6G0YBK9_APHCR</name>
<organism evidence="4 5">
    <name type="scientific">Aphis craccivora</name>
    <name type="common">Cowpea aphid</name>
    <dbReference type="NCBI Taxonomy" id="307492"/>
    <lineage>
        <taxon>Eukaryota</taxon>
        <taxon>Metazoa</taxon>
        <taxon>Ecdysozoa</taxon>
        <taxon>Arthropoda</taxon>
        <taxon>Hexapoda</taxon>
        <taxon>Insecta</taxon>
        <taxon>Pterygota</taxon>
        <taxon>Neoptera</taxon>
        <taxon>Paraneoptera</taxon>
        <taxon>Hemiptera</taxon>
        <taxon>Sternorrhyncha</taxon>
        <taxon>Aphidomorpha</taxon>
        <taxon>Aphidoidea</taxon>
        <taxon>Aphididae</taxon>
        <taxon>Aphidini</taxon>
        <taxon>Aphis</taxon>
        <taxon>Aphis</taxon>
    </lineage>
</organism>
<dbReference type="PANTHER" id="PTHR23080:SF133">
    <property type="entry name" value="SI:CH211-262I1.5-RELATED"/>
    <property type="match status" value="1"/>
</dbReference>
<evidence type="ECO:0000313" key="4">
    <source>
        <dbReference type="EMBL" id="KAF0752904.1"/>
    </source>
</evidence>
<feature type="domain" description="DDE Tnp4" evidence="3">
    <location>
        <begin position="28"/>
        <end position="185"/>
    </location>
</feature>
<proteinExistence type="predicted"/>
<dbReference type="EMBL" id="VUJU01004898">
    <property type="protein sequence ID" value="KAF0752904.1"/>
    <property type="molecule type" value="Genomic_DNA"/>
</dbReference>
<gene>
    <name evidence="4" type="ORF">FWK35_00015468</name>
</gene>
<evidence type="ECO:0000256" key="1">
    <source>
        <dbReference type="ARBA" id="ARBA00001968"/>
    </source>
</evidence>
<dbReference type="InterPro" id="IPR027806">
    <property type="entry name" value="HARBI1_dom"/>
</dbReference>
<reference evidence="4 5" key="1">
    <citation type="submission" date="2019-08" db="EMBL/GenBank/DDBJ databases">
        <title>Whole genome of Aphis craccivora.</title>
        <authorList>
            <person name="Voronova N.V."/>
            <person name="Shulinski R.S."/>
            <person name="Bandarenka Y.V."/>
            <person name="Zhorov D.G."/>
            <person name="Warner D."/>
        </authorList>
    </citation>
    <scope>NUCLEOTIDE SEQUENCE [LARGE SCALE GENOMIC DNA]</scope>
    <source>
        <strain evidence="4">180601</strain>
        <tissue evidence="4">Whole Body</tissue>
    </source>
</reference>
<dbReference type="PANTHER" id="PTHR23080">
    <property type="entry name" value="THAP DOMAIN PROTEIN"/>
    <property type="match status" value="1"/>
</dbReference>
<comment type="caution">
    <text evidence="4">The sequence shown here is derived from an EMBL/GenBank/DDBJ whole genome shotgun (WGS) entry which is preliminary data.</text>
</comment>
<evidence type="ECO:0000256" key="2">
    <source>
        <dbReference type="ARBA" id="ARBA00022723"/>
    </source>
</evidence>
<evidence type="ECO:0000313" key="5">
    <source>
        <dbReference type="Proteomes" id="UP000478052"/>
    </source>
</evidence>
<dbReference type="GO" id="GO:0046872">
    <property type="term" value="F:metal ion binding"/>
    <property type="evidence" value="ECO:0007669"/>
    <property type="project" value="UniProtKB-KW"/>
</dbReference>
<evidence type="ECO:0000259" key="3">
    <source>
        <dbReference type="Pfam" id="PF13359"/>
    </source>
</evidence>
<dbReference type="OrthoDB" id="6587225at2759"/>
<dbReference type="Proteomes" id="UP000478052">
    <property type="component" value="Unassembled WGS sequence"/>
</dbReference>
<sequence>MSKIPSKNKNKLCLPNSFNTFSNCKIILDCTEIKTDTTRVSMAVQKATFSSYKHYHTLKTLISMAPNGVVTFVSDLFPGSTSDKIITLKSGFLSQLEPGDLILADKGFLICDILPPNVYLNIPPFLDTPQFTPEQVLPTETISKARIHIERAIQRIKCYRILDQIPTSLLLQADCVLKVVASLTNFQYPLIKEIQKQM</sequence>